<dbReference type="InterPro" id="IPR001482">
    <property type="entry name" value="T2SS/T4SS_dom"/>
</dbReference>
<evidence type="ECO:0000313" key="3">
    <source>
        <dbReference type="EMBL" id="BBB93324.1"/>
    </source>
</evidence>
<dbReference type="EMBL" id="AP018449">
    <property type="protein sequence ID" value="BBB93324.1"/>
    <property type="molecule type" value="Genomic_DNA"/>
</dbReference>
<protein>
    <submittedName>
        <fullName evidence="3">Twitching mobility protein</fullName>
    </submittedName>
</protein>
<dbReference type="InterPro" id="IPR003593">
    <property type="entry name" value="AAA+_ATPase"/>
</dbReference>
<dbReference type="SUPFAM" id="SSF52540">
    <property type="entry name" value="P-loop containing nucleoside triphosphate hydrolases"/>
    <property type="match status" value="1"/>
</dbReference>
<dbReference type="PANTHER" id="PTHR30486">
    <property type="entry name" value="TWITCHING MOTILITY PROTEIN PILT"/>
    <property type="match status" value="1"/>
</dbReference>
<dbReference type="InterPro" id="IPR050921">
    <property type="entry name" value="T4SS_GSP_E_ATPase"/>
</dbReference>
<proteinExistence type="inferred from homology"/>
<accession>A0A348AQH6</accession>
<dbReference type="Pfam" id="PF00437">
    <property type="entry name" value="T2SSE"/>
    <property type="match status" value="1"/>
</dbReference>
<dbReference type="GO" id="GO:0016887">
    <property type="term" value="F:ATP hydrolysis activity"/>
    <property type="evidence" value="ECO:0007669"/>
    <property type="project" value="InterPro"/>
</dbReference>
<evidence type="ECO:0000313" key="4">
    <source>
        <dbReference type="Proteomes" id="UP000276437"/>
    </source>
</evidence>
<dbReference type="Proteomes" id="UP000276437">
    <property type="component" value="Chromosome"/>
</dbReference>
<comment type="similarity">
    <text evidence="1">Belongs to the GSP E family.</text>
</comment>
<name>A0A348AQH6_9FIRM</name>
<dbReference type="KEGG" id="mana:MAMMFC1_04036"/>
<dbReference type="GO" id="GO:0005524">
    <property type="term" value="F:ATP binding"/>
    <property type="evidence" value="ECO:0007669"/>
    <property type="project" value="InterPro"/>
</dbReference>
<dbReference type="SMART" id="SM00382">
    <property type="entry name" value="AAA"/>
    <property type="match status" value="1"/>
</dbReference>
<evidence type="ECO:0000259" key="2">
    <source>
        <dbReference type="PROSITE" id="PS00662"/>
    </source>
</evidence>
<dbReference type="InterPro" id="IPR006321">
    <property type="entry name" value="PilT/PilU"/>
</dbReference>
<organism evidence="3 4">
    <name type="scientific">Methylomusa anaerophila</name>
    <dbReference type="NCBI Taxonomy" id="1930071"/>
    <lineage>
        <taxon>Bacteria</taxon>
        <taxon>Bacillati</taxon>
        <taxon>Bacillota</taxon>
        <taxon>Negativicutes</taxon>
        <taxon>Selenomonadales</taxon>
        <taxon>Sporomusaceae</taxon>
        <taxon>Methylomusa</taxon>
    </lineage>
</organism>
<dbReference type="InterPro" id="IPR027417">
    <property type="entry name" value="P-loop_NTPase"/>
</dbReference>
<dbReference type="PROSITE" id="PS00662">
    <property type="entry name" value="T2SP_E"/>
    <property type="match status" value="1"/>
</dbReference>
<sequence>MDMNSLLKQAVLLQASDIHFTVGIPPIARLKGSLTPIEHPVLTGEDMEALFSQIADTDQQSRFHQLGELDFSYALSGISRFRVNAFKQRGTIAIAVRVVAERIPALKELGYPEILRTFTRKSRGLVLVTGPTGCGKSTTLAAMLDLINNERSCHIITLEDPIEYLHHHKKSIVNQREINTDTISFASALRAVLREDPDVIMIGEMRDVETIGIALTAAETGHLVFATLHTGDAVQTVDRIVDVFPPHQHRQVRIQLSLTLQGVIAQQLIPRCDNYDRVAALEVLVATPAVRNLIREGKTHQLASVIQTGAKMGMQAMDMSLKNLYHRGIITYDEALSRAVDQEGFIRTINDKDC</sequence>
<reference evidence="3 4" key="1">
    <citation type="journal article" date="2018" name="Int. J. Syst. Evol. Microbiol.">
        <title>Methylomusa anaerophila gen. nov., sp. nov., an anaerobic methanol-utilizing bacterium isolated from a microbial fuel cell.</title>
        <authorList>
            <person name="Amano N."/>
            <person name="Yamamuro A."/>
            <person name="Miyahara M."/>
            <person name="Kouzuma A."/>
            <person name="Abe T."/>
            <person name="Watanabe K."/>
        </authorList>
    </citation>
    <scope>NUCLEOTIDE SEQUENCE [LARGE SCALE GENOMIC DNA]</scope>
    <source>
        <strain evidence="3 4">MMFC1</strain>
    </source>
</reference>
<keyword evidence="4" id="KW-1185">Reference proteome</keyword>
<dbReference type="AlphaFoldDB" id="A0A348AQH6"/>
<gene>
    <name evidence="3" type="primary">pilT</name>
    <name evidence="3" type="ORF">MAMMFC1_04036</name>
</gene>
<feature type="domain" description="Bacterial type II secretion system protein E" evidence="2">
    <location>
        <begin position="193"/>
        <end position="207"/>
    </location>
</feature>
<evidence type="ECO:0000256" key="1">
    <source>
        <dbReference type="ARBA" id="ARBA00006611"/>
    </source>
</evidence>
<dbReference type="Gene3D" id="3.30.450.90">
    <property type="match status" value="1"/>
</dbReference>
<dbReference type="CDD" id="cd01131">
    <property type="entry name" value="PilT"/>
    <property type="match status" value="1"/>
</dbReference>
<dbReference type="Gene3D" id="3.40.50.300">
    <property type="entry name" value="P-loop containing nucleotide triphosphate hydrolases"/>
    <property type="match status" value="1"/>
</dbReference>
<dbReference type="RefSeq" id="WP_194085694.1">
    <property type="nucleotide sequence ID" value="NZ_DAINIT010000001.1"/>
</dbReference>
<dbReference type="NCBIfam" id="TIGR01420">
    <property type="entry name" value="pilT_fam"/>
    <property type="match status" value="1"/>
</dbReference>